<evidence type="ECO:0000313" key="6">
    <source>
        <dbReference type="Proteomes" id="UP000095657"/>
    </source>
</evidence>
<organism evidence="3 6">
    <name type="scientific">Bacteroides caccae</name>
    <dbReference type="NCBI Taxonomy" id="47678"/>
    <lineage>
        <taxon>Bacteria</taxon>
        <taxon>Pseudomonadati</taxon>
        <taxon>Bacteroidota</taxon>
        <taxon>Bacteroidia</taxon>
        <taxon>Bacteroidales</taxon>
        <taxon>Bacteroidaceae</taxon>
        <taxon>Bacteroides</taxon>
    </lineage>
</organism>
<dbReference type="Gene3D" id="2.60.40.1740">
    <property type="entry name" value="hypothetical protein (bacova_03559)"/>
    <property type="match status" value="2"/>
</dbReference>
<protein>
    <submittedName>
        <fullName evidence="5">DUF1735 domain-containing protein</fullName>
    </submittedName>
    <submittedName>
        <fullName evidence="3">Galactose oxidase</fullName>
    </submittedName>
</protein>
<dbReference type="Pfam" id="PF08522">
    <property type="entry name" value="BT_3987-like_N"/>
    <property type="match status" value="2"/>
</dbReference>
<evidence type="ECO:0000313" key="7">
    <source>
        <dbReference type="Proteomes" id="UP000095725"/>
    </source>
</evidence>
<dbReference type="Gene3D" id="2.60.120.260">
    <property type="entry name" value="Galactose-binding domain-like"/>
    <property type="match status" value="1"/>
</dbReference>
<accession>A0A174JDN6</accession>
<dbReference type="Pfam" id="PF00754">
    <property type="entry name" value="F5_F8_type_C"/>
    <property type="match status" value="1"/>
</dbReference>
<evidence type="ECO:0000256" key="1">
    <source>
        <dbReference type="SAM" id="SignalP"/>
    </source>
</evidence>
<dbReference type="InterPro" id="IPR000421">
    <property type="entry name" value="FA58C"/>
</dbReference>
<gene>
    <name evidence="3" type="ORF">ERS852494_01205</name>
    <name evidence="4" type="ORF">ERS852558_00640</name>
    <name evidence="5" type="ORF">F2Y31_19825</name>
</gene>
<feature type="chain" id="PRO_5014251643" evidence="1">
    <location>
        <begin position="21"/>
        <end position="441"/>
    </location>
</feature>
<feature type="domain" description="F5/8 type C" evidence="2">
    <location>
        <begin position="286"/>
        <end position="441"/>
    </location>
</feature>
<dbReference type="AlphaFoldDB" id="A0A174JDN6"/>
<sequence length="441" mass="49958">MKKIYSILVTIVFLILTASCNENFEIADKADSLVSVAINTLNIQKSFNVGESYQAELWVQRGGLSDMSGKVKFMIDPNLLDSLNREDRTNYQMLPENCYELSNIEFLLNKNEMCGYITYHPEKIVELSDYDQIQYVLPLRLVSNELNINPERCVSLLAFQVSEPIVQITNSGIFNIDPLQTSQMDVHISVPFTNKWDIECDLTHDQSLIEQYNSNNKVNFTLLPSESYTAPDKISLPKGVNETTASYQLKDNLLPGNYILPITIGSIEATQNGTPNNSLVIDKESSTLFRIVKEGKKIDKSKWEIIACNSAAAANPVKNLIDDDETTFWHCKTKSEANWCEPPYEITIDMKDPVTIAQIDLVNRGEASRANNIKWVEFYASNNNSNWEKIGASDFNDEFIRETFRYYVKSTTARYLKLVIPEGHGNACPPAAIRELTVFGY</sequence>
<name>A0A174JDN6_9BACE</name>
<dbReference type="RefSeq" id="WP_055170535.1">
    <property type="nucleotide sequence ID" value="NZ_CACRTB010000024.1"/>
</dbReference>
<dbReference type="EMBL" id="CZBL01000002">
    <property type="protein sequence ID" value="CUP63153.1"/>
    <property type="molecule type" value="Genomic_DNA"/>
</dbReference>
<evidence type="ECO:0000259" key="2">
    <source>
        <dbReference type="PROSITE" id="PS50022"/>
    </source>
</evidence>
<evidence type="ECO:0000313" key="4">
    <source>
        <dbReference type="EMBL" id="CUP63153.1"/>
    </source>
</evidence>
<reference evidence="6 7" key="1">
    <citation type="submission" date="2015-09" db="EMBL/GenBank/DDBJ databases">
        <authorList>
            <consortium name="Pathogen Informatics"/>
        </authorList>
    </citation>
    <scope>NUCLEOTIDE SEQUENCE [LARGE SCALE GENOMIC DNA]</scope>
    <source>
        <strain evidence="3 6">2789STDY5834880</strain>
        <strain evidence="4 7">2789STDY5834946</strain>
    </source>
</reference>
<dbReference type="InterPro" id="IPR008979">
    <property type="entry name" value="Galactose-bd-like_sf"/>
</dbReference>
<dbReference type="STRING" id="47678.ERS852494_01205"/>
<evidence type="ECO:0000313" key="5">
    <source>
        <dbReference type="EMBL" id="KAA5495237.1"/>
    </source>
</evidence>
<dbReference type="Proteomes" id="UP000368418">
    <property type="component" value="Unassembled WGS sequence"/>
</dbReference>
<feature type="signal peptide" evidence="1">
    <location>
        <begin position="1"/>
        <end position="20"/>
    </location>
</feature>
<dbReference type="EMBL" id="CZAI01000002">
    <property type="protein sequence ID" value="CUO96017.1"/>
    <property type="molecule type" value="Genomic_DNA"/>
</dbReference>
<keyword evidence="1" id="KW-0732">Signal</keyword>
<dbReference type="Proteomes" id="UP000095725">
    <property type="component" value="Unassembled WGS sequence"/>
</dbReference>
<dbReference type="PROSITE" id="PS51257">
    <property type="entry name" value="PROKAR_LIPOPROTEIN"/>
    <property type="match status" value="1"/>
</dbReference>
<dbReference type="PROSITE" id="PS50022">
    <property type="entry name" value="FA58C_3"/>
    <property type="match status" value="1"/>
</dbReference>
<dbReference type="InterPro" id="IPR013728">
    <property type="entry name" value="BT_3987-like_N"/>
</dbReference>
<dbReference type="EMBL" id="VVYD01000025">
    <property type="protein sequence ID" value="KAA5495237.1"/>
    <property type="molecule type" value="Genomic_DNA"/>
</dbReference>
<evidence type="ECO:0000313" key="8">
    <source>
        <dbReference type="Proteomes" id="UP000368418"/>
    </source>
</evidence>
<evidence type="ECO:0000313" key="3">
    <source>
        <dbReference type="EMBL" id="CUO96017.1"/>
    </source>
</evidence>
<proteinExistence type="predicted"/>
<dbReference type="SUPFAM" id="SSF49785">
    <property type="entry name" value="Galactose-binding domain-like"/>
    <property type="match status" value="1"/>
</dbReference>
<reference evidence="5 8" key="2">
    <citation type="journal article" date="2019" name="Nat. Med.">
        <title>A library of human gut bacterial isolates paired with longitudinal multiomics data enables mechanistic microbiome research.</title>
        <authorList>
            <person name="Poyet M."/>
            <person name="Groussin M."/>
            <person name="Gibbons S.M."/>
            <person name="Avila-Pacheco J."/>
            <person name="Jiang X."/>
            <person name="Kearney S.M."/>
            <person name="Perrotta A.R."/>
            <person name="Berdy B."/>
            <person name="Zhao S."/>
            <person name="Lieberman T.D."/>
            <person name="Swanson P.K."/>
            <person name="Smith M."/>
            <person name="Roesemann S."/>
            <person name="Alexander J.E."/>
            <person name="Rich S.A."/>
            <person name="Livny J."/>
            <person name="Vlamakis H."/>
            <person name="Clish C."/>
            <person name="Bullock K."/>
            <person name="Deik A."/>
            <person name="Scott J."/>
            <person name="Pierce K.A."/>
            <person name="Xavier R.J."/>
            <person name="Alm E.J."/>
        </authorList>
    </citation>
    <scope>NUCLEOTIDE SEQUENCE [LARGE SCALE GENOMIC DNA]</scope>
    <source>
        <strain evidence="5 8">BIOML-A19</strain>
    </source>
</reference>
<dbReference type="Proteomes" id="UP000095657">
    <property type="component" value="Unassembled WGS sequence"/>
</dbReference>